<name>A0ABQ6HCL2_9GAMM</name>
<gene>
    <name evidence="1" type="ORF">tloyanaT_15790</name>
</gene>
<protein>
    <submittedName>
        <fullName evidence="1">Uncharacterized protein</fullName>
    </submittedName>
</protein>
<comment type="caution">
    <text evidence="1">The sequence shown here is derived from an EMBL/GenBank/DDBJ whole genome shotgun (WGS) entry which is preliminary data.</text>
</comment>
<sequence>MAKLVKRSGTEPSFSSPTLNWHVICCGVHTSKNLFLHYPQLLQQTSERMHHILKNSLELPAMLNHYLHLIFDLNLEENNLHSHPPKNKRDRLNCILFLPERNSRNMDIVSFHRFWEIRLISLFSKFSRHITPQYGAYYAWLK</sequence>
<organism evidence="1 2">
    <name type="scientific">Thalassotalea loyana</name>
    <dbReference type="NCBI Taxonomy" id="280483"/>
    <lineage>
        <taxon>Bacteria</taxon>
        <taxon>Pseudomonadati</taxon>
        <taxon>Pseudomonadota</taxon>
        <taxon>Gammaproteobacteria</taxon>
        <taxon>Alteromonadales</taxon>
        <taxon>Colwelliaceae</taxon>
        <taxon>Thalassotalea</taxon>
    </lineage>
</organism>
<accession>A0ABQ6HCL2</accession>
<dbReference type="Proteomes" id="UP001157134">
    <property type="component" value="Unassembled WGS sequence"/>
</dbReference>
<evidence type="ECO:0000313" key="1">
    <source>
        <dbReference type="EMBL" id="GLX85327.1"/>
    </source>
</evidence>
<evidence type="ECO:0000313" key="2">
    <source>
        <dbReference type="Proteomes" id="UP001157134"/>
    </source>
</evidence>
<proteinExistence type="predicted"/>
<keyword evidence="2" id="KW-1185">Reference proteome</keyword>
<reference evidence="1 2" key="1">
    <citation type="submission" date="2023-03" db="EMBL/GenBank/DDBJ databases">
        <title>Thalassotalea loyana LMG 22536T draft genome sequence.</title>
        <authorList>
            <person name="Sawabe T."/>
        </authorList>
    </citation>
    <scope>NUCLEOTIDE SEQUENCE [LARGE SCALE GENOMIC DNA]</scope>
    <source>
        <strain evidence="1 2">LMG 22536</strain>
    </source>
</reference>
<dbReference type="EMBL" id="BSSV01000003">
    <property type="protein sequence ID" value="GLX85327.1"/>
    <property type="molecule type" value="Genomic_DNA"/>
</dbReference>